<gene>
    <name evidence="1" type="ORF">BS47DRAFT_854554</name>
</gene>
<dbReference type="AlphaFoldDB" id="A0A9P6B0B1"/>
<evidence type="ECO:0000313" key="1">
    <source>
        <dbReference type="EMBL" id="KAF9514650.1"/>
    </source>
</evidence>
<sequence length="74" mass="8326">MPTSSIPYPVEEVNITHIPESASSQTETCKIPTQRNSISFEPVSSLPAPSTWCCETGIFPSSHYWYYKDCDCYS</sequence>
<dbReference type="EMBL" id="MU128958">
    <property type="protein sequence ID" value="KAF9514650.1"/>
    <property type="molecule type" value="Genomic_DNA"/>
</dbReference>
<evidence type="ECO:0000313" key="2">
    <source>
        <dbReference type="Proteomes" id="UP000886523"/>
    </source>
</evidence>
<comment type="caution">
    <text evidence="1">The sequence shown here is derived from an EMBL/GenBank/DDBJ whole genome shotgun (WGS) entry which is preliminary data.</text>
</comment>
<keyword evidence="2" id="KW-1185">Reference proteome</keyword>
<organism evidence="1 2">
    <name type="scientific">Hydnum rufescens UP504</name>
    <dbReference type="NCBI Taxonomy" id="1448309"/>
    <lineage>
        <taxon>Eukaryota</taxon>
        <taxon>Fungi</taxon>
        <taxon>Dikarya</taxon>
        <taxon>Basidiomycota</taxon>
        <taxon>Agaricomycotina</taxon>
        <taxon>Agaricomycetes</taxon>
        <taxon>Cantharellales</taxon>
        <taxon>Hydnaceae</taxon>
        <taxon>Hydnum</taxon>
    </lineage>
</organism>
<dbReference type="Proteomes" id="UP000886523">
    <property type="component" value="Unassembled WGS sequence"/>
</dbReference>
<name>A0A9P6B0B1_9AGAM</name>
<protein>
    <submittedName>
        <fullName evidence="1">Uncharacterized protein</fullName>
    </submittedName>
</protein>
<accession>A0A9P6B0B1</accession>
<proteinExistence type="predicted"/>
<reference evidence="1" key="1">
    <citation type="journal article" date="2020" name="Nat. Commun.">
        <title>Large-scale genome sequencing of mycorrhizal fungi provides insights into the early evolution of symbiotic traits.</title>
        <authorList>
            <person name="Miyauchi S."/>
            <person name="Kiss E."/>
            <person name="Kuo A."/>
            <person name="Drula E."/>
            <person name="Kohler A."/>
            <person name="Sanchez-Garcia M."/>
            <person name="Morin E."/>
            <person name="Andreopoulos B."/>
            <person name="Barry K.W."/>
            <person name="Bonito G."/>
            <person name="Buee M."/>
            <person name="Carver A."/>
            <person name="Chen C."/>
            <person name="Cichocki N."/>
            <person name="Clum A."/>
            <person name="Culley D."/>
            <person name="Crous P.W."/>
            <person name="Fauchery L."/>
            <person name="Girlanda M."/>
            <person name="Hayes R.D."/>
            <person name="Keri Z."/>
            <person name="LaButti K."/>
            <person name="Lipzen A."/>
            <person name="Lombard V."/>
            <person name="Magnuson J."/>
            <person name="Maillard F."/>
            <person name="Murat C."/>
            <person name="Nolan M."/>
            <person name="Ohm R.A."/>
            <person name="Pangilinan J."/>
            <person name="Pereira M.F."/>
            <person name="Perotto S."/>
            <person name="Peter M."/>
            <person name="Pfister S."/>
            <person name="Riley R."/>
            <person name="Sitrit Y."/>
            <person name="Stielow J.B."/>
            <person name="Szollosi G."/>
            <person name="Zifcakova L."/>
            <person name="Stursova M."/>
            <person name="Spatafora J.W."/>
            <person name="Tedersoo L."/>
            <person name="Vaario L.M."/>
            <person name="Yamada A."/>
            <person name="Yan M."/>
            <person name="Wang P."/>
            <person name="Xu J."/>
            <person name="Bruns T."/>
            <person name="Baldrian P."/>
            <person name="Vilgalys R."/>
            <person name="Dunand C."/>
            <person name="Henrissat B."/>
            <person name="Grigoriev I.V."/>
            <person name="Hibbett D."/>
            <person name="Nagy L.G."/>
            <person name="Martin F.M."/>
        </authorList>
    </citation>
    <scope>NUCLEOTIDE SEQUENCE</scope>
    <source>
        <strain evidence="1">UP504</strain>
    </source>
</reference>